<dbReference type="OrthoDB" id="2285053at2"/>
<evidence type="ECO:0000313" key="3">
    <source>
        <dbReference type="Proteomes" id="UP000050969"/>
    </source>
</evidence>
<dbReference type="Proteomes" id="UP000050969">
    <property type="component" value="Unassembled WGS sequence"/>
</dbReference>
<dbReference type="STRING" id="1293598.IV56_GL002296"/>
<accession>A0A0R2MPE0</accession>
<keyword evidence="1" id="KW-0472">Membrane</keyword>
<sequence>MMHFGTAVKQYFTRAFDFAGRSTRAAYWWAVLFIGIALGIIGGVVASFASLEVGRIANIIIGLLVLIPTFSLTIRRYRDAGIPVIYGYVIHGLIAVGGLVPAFNTLALVQHAWVTVIMFLLALVEFVLTILPSFDRVRITSDSSGKVGPFAALRLFFQQYAQFSGRSGRSAYWWMVMWQVILEVLTITIGVFIVTSFTFGDSVLNPIFPVVILGILLVILANVAIIIPSISLAARRYRDAGVNPWWLIFTRGLAVIAGPITSTNNTTIQILAGIVLTGLWLADVVIALLPSKQISAS</sequence>
<evidence type="ECO:0000256" key="1">
    <source>
        <dbReference type="SAM" id="Phobius"/>
    </source>
</evidence>
<dbReference type="PANTHER" id="PTHR34980:SF2">
    <property type="entry name" value="INNER MEMBRANE PROTEIN YHAH-RELATED"/>
    <property type="match status" value="1"/>
</dbReference>
<dbReference type="GO" id="GO:0005886">
    <property type="term" value="C:plasma membrane"/>
    <property type="evidence" value="ECO:0007669"/>
    <property type="project" value="TreeGrafter"/>
</dbReference>
<evidence type="ECO:0000313" key="2">
    <source>
        <dbReference type="EMBL" id="KRO15527.1"/>
    </source>
</evidence>
<dbReference type="PATRIC" id="fig|1293598.4.peg.2399"/>
<comment type="caution">
    <text evidence="2">The sequence shown here is derived from an EMBL/GenBank/DDBJ whole genome shotgun (WGS) entry which is preliminary data.</text>
</comment>
<evidence type="ECO:0008006" key="4">
    <source>
        <dbReference type="Google" id="ProtNLM"/>
    </source>
</evidence>
<proteinExistence type="predicted"/>
<feature type="transmembrane region" description="Helical" evidence="1">
    <location>
        <begin position="207"/>
        <end position="233"/>
    </location>
</feature>
<dbReference type="Pfam" id="PF05656">
    <property type="entry name" value="DUF805"/>
    <property type="match status" value="2"/>
</dbReference>
<feature type="transmembrane region" description="Helical" evidence="1">
    <location>
        <begin position="112"/>
        <end position="131"/>
    </location>
</feature>
<feature type="transmembrane region" description="Helical" evidence="1">
    <location>
        <begin position="86"/>
        <end position="106"/>
    </location>
</feature>
<keyword evidence="1" id="KW-0812">Transmembrane</keyword>
<feature type="transmembrane region" description="Helical" evidence="1">
    <location>
        <begin position="172"/>
        <end position="195"/>
    </location>
</feature>
<name>A0A0R2MPE0_9LACO</name>
<feature type="transmembrane region" description="Helical" evidence="1">
    <location>
        <begin position="56"/>
        <end position="74"/>
    </location>
</feature>
<organism evidence="2 3">
    <name type="scientific">Lacticaseibacillus saniviri JCM 17471 = DSM 24301</name>
    <dbReference type="NCBI Taxonomy" id="1293598"/>
    <lineage>
        <taxon>Bacteria</taxon>
        <taxon>Bacillati</taxon>
        <taxon>Bacillota</taxon>
        <taxon>Bacilli</taxon>
        <taxon>Lactobacillales</taxon>
        <taxon>Lactobacillaceae</taxon>
        <taxon>Lacticaseibacillus</taxon>
    </lineage>
</organism>
<keyword evidence="3" id="KW-1185">Reference proteome</keyword>
<dbReference type="PANTHER" id="PTHR34980">
    <property type="entry name" value="INNER MEMBRANE PROTEIN-RELATED-RELATED"/>
    <property type="match status" value="1"/>
</dbReference>
<dbReference type="EMBL" id="JQCE01000064">
    <property type="protein sequence ID" value="KRO15527.1"/>
    <property type="molecule type" value="Genomic_DNA"/>
</dbReference>
<feature type="transmembrane region" description="Helical" evidence="1">
    <location>
        <begin position="268"/>
        <end position="289"/>
    </location>
</feature>
<feature type="transmembrane region" description="Helical" evidence="1">
    <location>
        <begin position="245"/>
        <end position="262"/>
    </location>
</feature>
<gene>
    <name evidence="2" type="ORF">IV56_GL002296</name>
</gene>
<dbReference type="RefSeq" id="WP_054776632.1">
    <property type="nucleotide sequence ID" value="NZ_BBBX01000002.1"/>
</dbReference>
<dbReference type="InterPro" id="IPR008523">
    <property type="entry name" value="DUF805"/>
</dbReference>
<keyword evidence="1" id="KW-1133">Transmembrane helix</keyword>
<reference evidence="2 3" key="1">
    <citation type="journal article" date="2015" name="Genome Announc.">
        <title>Expanding the biotechnology potential of lactobacilli through comparative genomics of 213 strains and associated genera.</title>
        <authorList>
            <person name="Sun Z."/>
            <person name="Harris H.M."/>
            <person name="McCann A."/>
            <person name="Guo C."/>
            <person name="Argimon S."/>
            <person name="Zhang W."/>
            <person name="Yang X."/>
            <person name="Jeffery I.B."/>
            <person name="Cooney J.C."/>
            <person name="Kagawa T.F."/>
            <person name="Liu W."/>
            <person name="Song Y."/>
            <person name="Salvetti E."/>
            <person name="Wrobel A."/>
            <person name="Rasinkangas P."/>
            <person name="Parkhill J."/>
            <person name="Rea M.C."/>
            <person name="O'Sullivan O."/>
            <person name="Ritari J."/>
            <person name="Douillard F.P."/>
            <person name="Paul Ross R."/>
            <person name="Yang R."/>
            <person name="Briner A.E."/>
            <person name="Felis G.E."/>
            <person name="de Vos W.M."/>
            <person name="Barrangou R."/>
            <person name="Klaenhammer T.R."/>
            <person name="Caufield P.W."/>
            <person name="Cui Y."/>
            <person name="Zhang H."/>
            <person name="O'Toole P.W."/>
        </authorList>
    </citation>
    <scope>NUCLEOTIDE SEQUENCE [LARGE SCALE GENOMIC DNA]</scope>
    <source>
        <strain evidence="2 3">DSM 24301</strain>
    </source>
</reference>
<feature type="transmembrane region" description="Helical" evidence="1">
    <location>
        <begin position="26"/>
        <end position="50"/>
    </location>
</feature>
<protein>
    <recommendedName>
        <fullName evidence="4">DUF805 domain-containing protein</fullName>
    </recommendedName>
</protein>
<dbReference type="AlphaFoldDB" id="A0A0R2MPE0"/>